<evidence type="ECO:0000256" key="5">
    <source>
        <dbReference type="ARBA" id="ARBA00022777"/>
    </source>
</evidence>
<evidence type="ECO:0000259" key="12">
    <source>
        <dbReference type="Pfam" id="PF13807"/>
    </source>
</evidence>
<dbReference type="PANTHER" id="PTHR32309:SF13">
    <property type="entry name" value="FERRIC ENTEROBACTIN TRANSPORT PROTEIN FEPE"/>
    <property type="match status" value="1"/>
</dbReference>
<evidence type="ECO:0000256" key="10">
    <source>
        <dbReference type="SAM" id="Phobius"/>
    </source>
</evidence>
<feature type="transmembrane region" description="Helical" evidence="10">
    <location>
        <begin position="288"/>
        <end position="308"/>
    </location>
</feature>
<evidence type="ECO:0000259" key="11">
    <source>
        <dbReference type="Pfam" id="PF13614"/>
    </source>
</evidence>
<dbReference type="InterPro" id="IPR005702">
    <property type="entry name" value="Wzc-like_C"/>
</dbReference>
<proteinExistence type="inferred from homology"/>
<accession>A0ABW1ZZN5</accession>
<keyword evidence="6" id="KW-0067">ATP-binding</keyword>
<evidence type="ECO:0000256" key="1">
    <source>
        <dbReference type="ARBA" id="ARBA00007316"/>
    </source>
</evidence>
<protein>
    <recommendedName>
        <fullName evidence="2">non-specific protein-tyrosine kinase</fullName>
        <ecNumber evidence="2">2.7.10.2</ecNumber>
    </recommendedName>
</protein>
<gene>
    <name evidence="13" type="ORF">ACFQDL_11060</name>
</gene>
<keyword evidence="10" id="KW-0472">Membrane</keyword>
<comment type="similarity">
    <text evidence="1">Belongs to the CpsD/CapB family.</text>
</comment>
<feature type="domain" description="Tyrosine-protein kinase G-rich" evidence="12">
    <location>
        <begin position="236"/>
        <end position="307"/>
    </location>
</feature>
<dbReference type="NCBIfam" id="TIGR01007">
    <property type="entry name" value="eps_fam"/>
    <property type="match status" value="1"/>
</dbReference>
<dbReference type="Pfam" id="PF13614">
    <property type="entry name" value="AAA_31"/>
    <property type="match status" value="1"/>
</dbReference>
<keyword evidence="5" id="KW-0418">Kinase</keyword>
<keyword evidence="3" id="KW-0808">Transferase</keyword>
<dbReference type="RefSeq" id="WP_379909076.1">
    <property type="nucleotide sequence ID" value="NZ_JBHSWE010000001.1"/>
</dbReference>
<reference evidence="14" key="1">
    <citation type="journal article" date="2019" name="Int. J. Syst. Evol. Microbiol.">
        <title>The Global Catalogue of Microorganisms (GCM) 10K type strain sequencing project: providing services to taxonomists for standard genome sequencing and annotation.</title>
        <authorList>
            <consortium name="The Broad Institute Genomics Platform"/>
            <consortium name="The Broad Institute Genome Sequencing Center for Infectious Disease"/>
            <person name="Wu L."/>
            <person name="Ma J."/>
        </authorList>
    </citation>
    <scope>NUCLEOTIDE SEQUENCE [LARGE SCALE GENOMIC DNA]</scope>
    <source>
        <strain evidence="14">NBRC 111756</strain>
    </source>
</reference>
<evidence type="ECO:0000256" key="7">
    <source>
        <dbReference type="ARBA" id="ARBA00023137"/>
    </source>
</evidence>
<dbReference type="InterPro" id="IPR050445">
    <property type="entry name" value="Bact_polysacc_biosynth/exp"/>
</dbReference>
<dbReference type="Gene3D" id="3.40.50.300">
    <property type="entry name" value="P-loop containing nucleotide triphosphate hydrolases"/>
    <property type="match status" value="1"/>
</dbReference>
<evidence type="ECO:0000256" key="4">
    <source>
        <dbReference type="ARBA" id="ARBA00022741"/>
    </source>
</evidence>
<feature type="domain" description="AAA" evidence="11">
    <location>
        <begin position="388"/>
        <end position="519"/>
    </location>
</feature>
<keyword evidence="10" id="KW-0812">Transmembrane</keyword>
<evidence type="ECO:0000313" key="14">
    <source>
        <dbReference type="Proteomes" id="UP001596422"/>
    </source>
</evidence>
<evidence type="ECO:0000256" key="6">
    <source>
        <dbReference type="ARBA" id="ARBA00022840"/>
    </source>
</evidence>
<name>A0ABW1ZZN5_9GAMM</name>
<dbReference type="EMBL" id="JBHSWE010000001">
    <property type="protein sequence ID" value="MFC6670569.1"/>
    <property type="molecule type" value="Genomic_DNA"/>
</dbReference>
<evidence type="ECO:0000256" key="8">
    <source>
        <dbReference type="ARBA" id="ARBA00051245"/>
    </source>
</evidence>
<dbReference type="CDD" id="cd05387">
    <property type="entry name" value="BY-kinase"/>
    <property type="match status" value="1"/>
</dbReference>
<comment type="caution">
    <text evidence="13">The sequence shown here is derived from an EMBL/GenBank/DDBJ whole genome shotgun (WGS) entry which is preliminary data.</text>
</comment>
<dbReference type="SUPFAM" id="SSF52540">
    <property type="entry name" value="P-loop containing nucleoside triphosphate hydrolases"/>
    <property type="match status" value="1"/>
</dbReference>
<keyword evidence="7" id="KW-0829">Tyrosine-protein kinase</keyword>
<dbReference type="Proteomes" id="UP001596422">
    <property type="component" value="Unassembled WGS sequence"/>
</dbReference>
<feature type="coiled-coil region" evidence="9">
    <location>
        <begin position="54"/>
        <end position="81"/>
    </location>
</feature>
<evidence type="ECO:0000256" key="9">
    <source>
        <dbReference type="SAM" id="Coils"/>
    </source>
</evidence>
<keyword evidence="10" id="KW-1133">Transmembrane helix</keyword>
<dbReference type="PANTHER" id="PTHR32309">
    <property type="entry name" value="TYROSINE-PROTEIN KINASE"/>
    <property type="match status" value="1"/>
</dbReference>
<dbReference type="Pfam" id="PF13807">
    <property type="entry name" value="GNVR"/>
    <property type="match status" value="1"/>
</dbReference>
<keyword evidence="14" id="KW-1185">Reference proteome</keyword>
<keyword evidence="4" id="KW-0547">Nucleotide-binding</keyword>
<sequence>MAHTLITPVPKTQLVKVQIDMADAPTAARAANALARAYIDSQLEAQVEMTSTATSWMNQRLAELKSKLEESEQRLQDFRDQENLVDLKGGATAVTAGELSHTSDRLVDSRRDRAVAESQYRQVSELKDGGWKRLATAPAVLSDPLVQQFKAQEARALSRVQELANRYGPKHPSMIAARSELNTATANLQTQVEQVVAGIERSYQLAVANEEALQSSFELNKDQIQDITRKEFKLRELQREVDSNQSLYNTFLNRLKETSATADLQSANARIVDRAVRPDEPIAPNRKLIVVLAGLLALAVGACLALVLDMLNNTFKSTEDVEEQLNLPVLGTLPLLKDRLQKDVAQSFNQGRETDRAFLESIRSLRTGVVLSGLNKAQKVLLVTSSIPGEGKSSVAANLAASLGQLEKILLIDADMRRPTSAKNFELPVGTPGLANLIAGNAQLDDCIRPLDGFDLISAGTVPPNPLELLSSNAFASTLEELGKRYDRILIDSPPTQAVSDALMLSTLASSVIYVIKADATPIPQVRNGIGRLLHNRAPLSGVVLNQVDVDKAKKNGYSDGLYYDYYGYGSDEATKGGTA</sequence>
<dbReference type="InterPro" id="IPR032807">
    <property type="entry name" value="GNVR"/>
</dbReference>
<comment type="catalytic activity">
    <reaction evidence="8">
        <text>L-tyrosyl-[protein] + ATP = O-phospho-L-tyrosyl-[protein] + ADP + H(+)</text>
        <dbReference type="Rhea" id="RHEA:10596"/>
        <dbReference type="Rhea" id="RHEA-COMP:10136"/>
        <dbReference type="Rhea" id="RHEA-COMP:20101"/>
        <dbReference type="ChEBI" id="CHEBI:15378"/>
        <dbReference type="ChEBI" id="CHEBI:30616"/>
        <dbReference type="ChEBI" id="CHEBI:46858"/>
        <dbReference type="ChEBI" id="CHEBI:61978"/>
        <dbReference type="ChEBI" id="CHEBI:456216"/>
        <dbReference type="EC" id="2.7.10.2"/>
    </reaction>
</comment>
<evidence type="ECO:0000256" key="2">
    <source>
        <dbReference type="ARBA" id="ARBA00011903"/>
    </source>
</evidence>
<organism evidence="13 14">
    <name type="scientific">Marinobacterium aestuariivivens</name>
    <dbReference type="NCBI Taxonomy" id="1698799"/>
    <lineage>
        <taxon>Bacteria</taxon>
        <taxon>Pseudomonadati</taxon>
        <taxon>Pseudomonadota</taxon>
        <taxon>Gammaproteobacteria</taxon>
        <taxon>Oceanospirillales</taxon>
        <taxon>Oceanospirillaceae</taxon>
        <taxon>Marinobacterium</taxon>
    </lineage>
</organism>
<dbReference type="InterPro" id="IPR025669">
    <property type="entry name" value="AAA_dom"/>
</dbReference>
<dbReference type="EC" id="2.7.10.2" evidence="2"/>
<evidence type="ECO:0000313" key="13">
    <source>
        <dbReference type="EMBL" id="MFC6670569.1"/>
    </source>
</evidence>
<evidence type="ECO:0000256" key="3">
    <source>
        <dbReference type="ARBA" id="ARBA00022679"/>
    </source>
</evidence>
<keyword evidence="9" id="KW-0175">Coiled coil</keyword>
<dbReference type="InterPro" id="IPR027417">
    <property type="entry name" value="P-loop_NTPase"/>
</dbReference>